<name>A0A2A4HZY8_9SPHN</name>
<protein>
    <submittedName>
        <fullName evidence="2">MBL fold metallo-hydrolase</fullName>
    </submittedName>
</protein>
<reference evidence="2 3" key="1">
    <citation type="submission" date="2017-09" db="EMBL/GenBank/DDBJ databases">
        <title>Sphingomonas ginsenosidimutans KACC 14949, whole genome shotgun sequence.</title>
        <authorList>
            <person name="Feng G."/>
            <person name="Zhu H."/>
        </authorList>
    </citation>
    <scope>NUCLEOTIDE SEQUENCE [LARGE SCALE GENOMIC DNA]</scope>
    <source>
        <strain evidence="2 3">KACC 14949</strain>
    </source>
</reference>
<dbReference type="EMBL" id="NWVD01000002">
    <property type="protein sequence ID" value="PCG09591.1"/>
    <property type="molecule type" value="Genomic_DNA"/>
</dbReference>
<dbReference type="RefSeq" id="WP_066487444.1">
    <property type="nucleotide sequence ID" value="NZ_JAIEOT010000013.1"/>
</dbReference>
<dbReference type="PANTHER" id="PTHR23131">
    <property type="entry name" value="ENDORIBONUCLEASE LACTB2"/>
    <property type="match status" value="1"/>
</dbReference>
<proteinExistence type="predicted"/>
<dbReference type="InterPro" id="IPR001279">
    <property type="entry name" value="Metallo-B-lactamas"/>
</dbReference>
<feature type="domain" description="Metallo-beta-lactamase" evidence="1">
    <location>
        <begin position="57"/>
        <end position="279"/>
    </location>
</feature>
<dbReference type="SUPFAM" id="SSF56281">
    <property type="entry name" value="Metallo-hydrolase/oxidoreductase"/>
    <property type="match status" value="1"/>
</dbReference>
<comment type="caution">
    <text evidence="2">The sequence shown here is derived from an EMBL/GenBank/DDBJ whole genome shotgun (WGS) entry which is preliminary data.</text>
</comment>
<dbReference type="InterPro" id="IPR048933">
    <property type="entry name" value="B_lactamase-like_C"/>
</dbReference>
<keyword evidence="3" id="KW-1185">Reference proteome</keyword>
<dbReference type="InterPro" id="IPR036388">
    <property type="entry name" value="WH-like_DNA-bd_sf"/>
</dbReference>
<dbReference type="SMART" id="SM00849">
    <property type="entry name" value="Lactamase_B"/>
    <property type="match status" value="1"/>
</dbReference>
<dbReference type="Proteomes" id="UP000218784">
    <property type="component" value="Unassembled WGS sequence"/>
</dbReference>
<accession>A0A2A4HZY8</accession>
<evidence type="ECO:0000313" key="2">
    <source>
        <dbReference type="EMBL" id="PCG09591.1"/>
    </source>
</evidence>
<sequence>MATHFQRGLIGDESLVPTSAAGLTFPFGDRAPQPGELLTIAPGIRWWRVPMSGPLKHVNGLILDDGADGSGELLAIDTGTASPRSTEAWRTILDGPLAGQRIARILCTHMHPDHIGLAGWLSRRFGDAPILMTRTEWLMARMLSADARPEVPEEQVAFWRAAGWDDAQIAEAAKGGFAQFGKMIAPLPLGYTRIRDGEMLSIGGTAWRVVVGSGHSPEHACLLDEQRRILIAGDQVLPRISSNVSLHANEPGGDPLGDWLASIERFRALPDDLLVLPGHGDPFYGLHARLDALEREHLDRLDALEAHLATPRRAVDCFGQLFRRPIGPDVIGMATGETLAHLRRLELSGRAVHAMRDGVRWYSRA</sequence>
<dbReference type="Pfam" id="PF21221">
    <property type="entry name" value="B_lactamase-like_C"/>
    <property type="match status" value="1"/>
</dbReference>
<dbReference type="GO" id="GO:0016787">
    <property type="term" value="F:hydrolase activity"/>
    <property type="evidence" value="ECO:0007669"/>
    <property type="project" value="UniProtKB-KW"/>
</dbReference>
<gene>
    <name evidence="2" type="ORF">COA17_06915</name>
</gene>
<dbReference type="Gene3D" id="3.60.15.10">
    <property type="entry name" value="Ribonuclease Z/Hydroxyacylglutathione hydrolase-like"/>
    <property type="match status" value="1"/>
</dbReference>
<dbReference type="InterPro" id="IPR036866">
    <property type="entry name" value="RibonucZ/Hydroxyglut_hydro"/>
</dbReference>
<dbReference type="InterPro" id="IPR050662">
    <property type="entry name" value="Sec-metab_biosynth-thioest"/>
</dbReference>
<evidence type="ECO:0000259" key="1">
    <source>
        <dbReference type="SMART" id="SM00849"/>
    </source>
</evidence>
<dbReference type="PANTHER" id="PTHR23131:SF4">
    <property type="entry name" value="METALLO-BETA-LACTAMASE SUPERFAMILY POTEIN"/>
    <property type="match status" value="1"/>
</dbReference>
<organism evidence="2 3">
    <name type="scientific">Sphingomonas ginsenosidimutans</name>
    <dbReference type="NCBI Taxonomy" id="862134"/>
    <lineage>
        <taxon>Bacteria</taxon>
        <taxon>Pseudomonadati</taxon>
        <taxon>Pseudomonadota</taxon>
        <taxon>Alphaproteobacteria</taxon>
        <taxon>Sphingomonadales</taxon>
        <taxon>Sphingomonadaceae</taxon>
        <taxon>Sphingomonas</taxon>
    </lineage>
</organism>
<dbReference type="AlphaFoldDB" id="A0A2A4HZY8"/>
<dbReference type="Pfam" id="PF00753">
    <property type="entry name" value="Lactamase_B"/>
    <property type="match status" value="1"/>
</dbReference>
<evidence type="ECO:0000313" key="3">
    <source>
        <dbReference type="Proteomes" id="UP000218784"/>
    </source>
</evidence>
<dbReference type="Gene3D" id="1.10.10.10">
    <property type="entry name" value="Winged helix-like DNA-binding domain superfamily/Winged helix DNA-binding domain"/>
    <property type="match status" value="1"/>
</dbReference>
<keyword evidence="2" id="KW-0378">Hydrolase</keyword>